<dbReference type="InterPro" id="IPR001138">
    <property type="entry name" value="Zn2Cys6_DnaBD"/>
</dbReference>
<gene>
    <name evidence="11" type="ORF">AFUB_020530</name>
</gene>
<dbReference type="SUPFAM" id="SSF57701">
    <property type="entry name" value="Zn2/Cys6 DNA-binding domain"/>
    <property type="match status" value="1"/>
</dbReference>
<evidence type="ECO:0000256" key="1">
    <source>
        <dbReference type="ARBA" id="ARBA00004123"/>
    </source>
</evidence>
<comment type="subcellular location">
    <subcellularLocation>
        <location evidence="1">Nucleus</location>
    </subcellularLocation>
</comment>
<keyword evidence="12" id="KW-1185">Reference proteome</keyword>
<evidence type="ECO:0000256" key="3">
    <source>
        <dbReference type="ARBA" id="ARBA00022833"/>
    </source>
</evidence>
<name>B0XUF3_ASPFC</name>
<keyword evidence="5" id="KW-0238">DNA-binding</keyword>
<keyword evidence="7" id="KW-0539">Nucleus</keyword>
<feature type="compositionally biased region" description="Basic and acidic residues" evidence="9">
    <location>
        <begin position="218"/>
        <end position="228"/>
    </location>
</feature>
<feature type="region of interest" description="Disordered" evidence="9">
    <location>
        <begin position="201"/>
        <end position="228"/>
    </location>
</feature>
<feature type="coiled-coil region" evidence="8">
    <location>
        <begin position="268"/>
        <end position="295"/>
    </location>
</feature>
<dbReference type="GO" id="GO:0000981">
    <property type="term" value="F:DNA-binding transcription factor activity, RNA polymerase II-specific"/>
    <property type="evidence" value="ECO:0007669"/>
    <property type="project" value="InterPro"/>
</dbReference>
<dbReference type="FunFam" id="4.10.240.10:FF:000003">
    <property type="entry name" value="C6 transcription factor (Leu3)"/>
    <property type="match status" value="1"/>
</dbReference>
<feature type="compositionally biased region" description="Low complexity" evidence="9">
    <location>
        <begin position="156"/>
        <end position="168"/>
    </location>
</feature>
<evidence type="ECO:0000256" key="8">
    <source>
        <dbReference type="SAM" id="Coils"/>
    </source>
</evidence>
<evidence type="ECO:0000256" key="2">
    <source>
        <dbReference type="ARBA" id="ARBA00022723"/>
    </source>
</evidence>
<evidence type="ECO:0000256" key="4">
    <source>
        <dbReference type="ARBA" id="ARBA00023015"/>
    </source>
</evidence>
<dbReference type="SMR" id="B0XUF3"/>
<dbReference type="SMART" id="SM00066">
    <property type="entry name" value="GAL4"/>
    <property type="match status" value="1"/>
</dbReference>
<feature type="domain" description="Zn(2)-C6 fungal-type" evidence="10">
    <location>
        <begin position="229"/>
        <end position="262"/>
    </location>
</feature>
<evidence type="ECO:0000313" key="12">
    <source>
        <dbReference type="Proteomes" id="UP000001699"/>
    </source>
</evidence>
<feature type="compositionally biased region" description="Low complexity" evidence="9">
    <location>
        <begin position="828"/>
        <end position="848"/>
    </location>
</feature>
<dbReference type="Gene3D" id="4.10.240.10">
    <property type="entry name" value="Zn(2)-C6 fungal-type DNA-binding domain"/>
    <property type="match status" value="1"/>
</dbReference>
<sequence>MNHTNNHRRHQRRIAQYNQFKVRRASSTHIQLFDGVHKWWEALSHVDPARERVRDRTVARLSPACYSSIAEGSIESHEESTGWVLGFSDRNYLLQKALIFSCISSWRWIPRFGQKDRRVTAGLGKIIVNVPSLASIGGSSSGIGGGGAQGDILEPTSARNTNNASAAAGPVMGGTGQSSTSPAVGPDGLGQVKKRTVAMAGLESSPGSVDDVEDNDQREEKKRQPVKRACNECRQQKLRCDVIQDPWTDCSRCRRLKLECKIESNFKRVGKRSRNAEMEREIIELRKQIASVQANPAAMTPQQHAPSLHSAHVTPKQESSHVSPAGVYHTPSAISSDQYMGSHEAVASLLDLRSGFEGSNYMRNGNLFKRIEDVVVAPEKVTELFDLFFMFYHPFLPFLDRQRAPDDYYSVSPLLFWTIISVGARRYQTDTHLLNSLAGPVTRLVWSTLADIPQSYHVVKALCLLCSWPFPTSSTSTDPTFMLCGMMMQVAMQLGLHRPSHTQDFSKFRVELIEEELRDKVRTWAICNVVAQRYVRILLLSWTSALTDSSVATGYGQPPSTLYDWTLSASGSVDPNFKLPEDIRRRLDVEIFCDKVTKTLYTNRRDPVGLCSDQERSTLISFLSRDFDDLEDQVKSRTDAITDLFLRAANLHLHLSAFFDDPRAKDYRERLLSLYVATTSFLEAAMSLETDVGPVLSYTPYYVYQMMVAGACTLLKLCKSFFSAHIDMDYTKTLFNRTIWAIRGVSVSSNDLPERLAEVLAQMWRMGSTPQQKASATSAEVDDTLMLKVRCRMSMSLLFDSVWRWREDAQTKGRNIEAYLKNPTNPDSNSESSASSTAGPAGRTSSSTPGLPADPSLASATMIPQGSLGVAPASGVTNLPSGFLEPNYEVFDPLNWLLDGLVDLPYSYSAMSGMEPQTIA</sequence>
<keyword evidence="6" id="KW-0804">Transcription</keyword>
<evidence type="ECO:0000313" key="11">
    <source>
        <dbReference type="EMBL" id="EDP54007.1"/>
    </source>
</evidence>
<evidence type="ECO:0000256" key="7">
    <source>
        <dbReference type="ARBA" id="ARBA00023242"/>
    </source>
</evidence>
<dbReference type="Pfam" id="PF00172">
    <property type="entry name" value="Zn_clus"/>
    <property type="match status" value="1"/>
</dbReference>
<keyword evidence="2" id="KW-0479">Metal-binding</keyword>
<feature type="compositionally biased region" description="Gly residues" evidence="9">
    <location>
        <begin position="140"/>
        <end position="149"/>
    </location>
</feature>
<evidence type="ECO:0000256" key="5">
    <source>
        <dbReference type="ARBA" id="ARBA00023125"/>
    </source>
</evidence>
<dbReference type="EMBL" id="DS499595">
    <property type="protein sequence ID" value="EDP54007.1"/>
    <property type="molecule type" value="Genomic_DNA"/>
</dbReference>
<dbReference type="Proteomes" id="UP000001699">
    <property type="component" value="Unassembled WGS sequence"/>
</dbReference>
<dbReference type="PROSITE" id="PS00463">
    <property type="entry name" value="ZN2_CY6_FUNGAL_1"/>
    <property type="match status" value="1"/>
</dbReference>
<dbReference type="Pfam" id="PF04082">
    <property type="entry name" value="Fungal_trans"/>
    <property type="match status" value="1"/>
</dbReference>
<dbReference type="AlphaFoldDB" id="B0XUF3"/>
<dbReference type="CDD" id="cd00067">
    <property type="entry name" value="GAL4"/>
    <property type="match status" value="1"/>
</dbReference>
<dbReference type="HOGENOM" id="CLU_011455_1_1_1"/>
<keyword evidence="8" id="KW-0175">Coiled coil</keyword>
<organism evidence="11 12">
    <name type="scientific">Aspergillus fumigatus (strain CBS 144.89 / FGSC A1163 / CEA10)</name>
    <name type="common">Neosartorya fumigata</name>
    <dbReference type="NCBI Taxonomy" id="451804"/>
    <lineage>
        <taxon>Eukaryota</taxon>
        <taxon>Fungi</taxon>
        <taxon>Dikarya</taxon>
        <taxon>Ascomycota</taxon>
        <taxon>Pezizomycotina</taxon>
        <taxon>Eurotiomycetes</taxon>
        <taxon>Eurotiomycetidae</taxon>
        <taxon>Eurotiales</taxon>
        <taxon>Aspergillaceae</taxon>
        <taxon>Aspergillus</taxon>
        <taxon>Aspergillus subgen. Fumigati</taxon>
    </lineage>
</organism>
<dbReference type="PANTHER" id="PTHR31845:SF21">
    <property type="entry name" value="REGULATORY PROTEIN LEU3"/>
    <property type="match status" value="1"/>
</dbReference>
<dbReference type="GO" id="GO:0000976">
    <property type="term" value="F:transcription cis-regulatory region binding"/>
    <property type="evidence" value="ECO:0007669"/>
    <property type="project" value="TreeGrafter"/>
</dbReference>
<dbReference type="PhylomeDB" id="B0XUF3"/>
<keyword evidence="4" id="KW-0805">Transcription regulation</keyword>
<feature type="region of interest" description="Disordered" evidence="9">
    <location>
        <begin position="816"/>
        <end position="859"/>
    </location>
</feature>
<evidence type="ECO:0000256" key="9">
    <source>
        <dbReference type="SAM" id="MobiDB-lite"/>
    </source>
</evidence>
<evidence type="ECO:0000256" key="6">
    <source>
        <dbReference type="ARBA" id="ARBA00023163"/>
    </source>
</evidence>
<dbReference type="InterPro" id="IPR036864">
    <property type="entry name" value="Zn2-C6_fun-type_DNA-bd_sf"/>
</dbReference>
<dbReference type="PANTHER" id="PTHR31845">
    <property type="entry name" value="FINGER DOMAIN PROTEIN, PUTATIVE-RELATED"/>
    <property type="match status" value="1"/>
</dbReference>
<dbReference type="GO" id="GO:0001216">
    <property type="term" value="F:DNA-binding transcription activator activity"/>
    <property type="evidence" value="ECO:0007669"/>
    <property type="project" value="UniProtKB-ARBA"/>
</dbReference>
<protein>
    <submittedName>
        <fullName evidence="11">C6 transcription factor (Leu3), putative</fullName>
    </submittedName>
</protein>
<dbReference type="InterPro" id="IPR051089">
    <property type="entry name" value="prtT"/>
</dbReference>
<feature type="region of interest" description="Disordered" evidence="9">
    <location>
        <begin position="140"/>
        <end position="189"/>
    </location>
</feature>
<dbReference type="InterPro" id="IPR007219">
    <property type="entry name" value="XnlR_reg_dom"/>
</dbReference>
<dbReference type="CDD" id="cd12148">
    <property type="entry name" value="fungal_TF_MHR"/>
    <property type="match status" value="1"/>
</dbReference>
<dbReference type="GO" id="GO:0005634">
    <property type="term" value="C:nucleus"/>
    <property type="evidence" value="ECO:0007669"/>
    <property type="project" value="UniProtKB-SubCell"/>
</dbReference>
<dbReference type="VEuPathDB" id="FungiDB:AFUB_020530"/>
<proteinExistence type="predicted"/>
<dbReference type="OrthoDB" id="2341546at2759"/>
<reference evidence="11 12" key="1">
    <citation type="journal article" date="2008" name="PLoS Genet.">
        <title>Genomic islands in the pathogenic filamentous fungus Aspergillus fumigatus.</title>
        <authorList>
            <person name="Fedorova N.D."/>
            <person name="Khaldi N."/>
            <person name="Joardar V.S."/>
            <person name="Maiti R."/>
            <person name="Amedeo P."/>
            <person name="Anderson M.J."/>
            <person name="Crabtree J."/>
            <person name="Silva J.C."/>
            <person name="Badger J.H."/>
            <person name="Albarraq A."/>
            <person name="Angiuoli S."/>
            <person name="Bussey H."/>
            <person name="Bowyer P."/>
            <person name="Cotty P.J."/>
            <person name="Dyer P.S."/>
            <person name="Egan A."/>
            <person name="Galens K."/>
            <person name="Fraser-Liggett C.M."/>
            <person name="Haas B.J."/>
            <person name="Inman J.M."/>
            <person name="Kent R."/>
            <person name="Lemieux S."/>
            <person name="Malavazi I."/>
            <person name="Orvis J."/>
            <person name="Roemer T."/>
            <person name="Ronning C.M."/>
            <person name="Sundaram J.P."/>
            <person name="Sutton G."/>
            <person name="Turner G."/>
            <person name="Venter J.C."/>
            <person name="White O.R."/>
            <person name="Whitty B.R."/>
            <person name="Youngman P."/>
            <person name="Wolfe K.H."/>
            <person name="Goldman G.H."/>
            <person name="Wortman J.R."/>
            <person name="Jiang B."/>
            <person name="Denning D.W."/>
            <person name="Nierman W.C."/>
        </authorList>
    </citation>
    <scope>NUCLEOTIDE SEQUENCE [LARGE SCALE GENOMIC DNA]</scope>
    <source>
        <strain evidence="12">CBS 144.89 / FGSC A1163 / CEA10</strain>
    </source>
</reference>
<evidence type="ECO:0000259" key="10">
    <source>
        <dbReference type="PROSITE" id="PS50048"/>
    </source>
</evidence>
<dbReference type="PROSITE" id="PS50048">
    <property type="entry name" value="ZN2_CY6_FUNGAL_2"/>
    <property type="match status" value="1"/>
</dbReference>
<dbReference type="GO" id="GO:0008270">
    <property type="term" value="F:zinc ion binding"/>
    <property type="evidence" value="ECO:0007669"/>
    <property type="project" value="InterPro"/>
</dbReference>
<accession>B0XUF3</accession>
<keyword evidence="3" id="KW-0862">Zinc</keyword>
<dbReference type="GO" id="GO:0006351">
    <property type="term" value="P:DNA-templated transcription"/>
    <property type="evidence" value="ECO:0007669"/>
    <property type="project" value="InterPro"/>
</dbReference>